<dbReference type="EMBL" id="CAMGYJ010000008">
    <property type="protein sequence ID" value="CAI0458580.1"/>
    <property type="molecule type" value="Genomic_DNA"/>
</dbReference>
<organism evidence="2 3">
    <name type="scientific">Linum tenue</name>
    <dbReference type="NCBI Taxonomy" id="586396"/>
    <lineage>
        <taxon>Eukaryota</taxon>
        <taxon>Viridiplantae</taxon>
        <taxon>Streptophyta</taxon>
        <taxon>Embryophyta</taxon>
        <taxon>Tracheophyta</taxon>
        <taxon>Spermatophyta</taxon>
        <taxon>Magnoliopsida</taxon>
        <taxon>eudicotyledons</taxon>
        <taxon>Gunneridae</taxon>
        <taxon>Pentapetalae</taxon>
        <taxon>rosids</taxon>
        <taxon>fabids</taxon>
        <taxon>Malpighiales</taxon>
        <taxon>Linaceae</taxon>
        <taxon>Linum</taxon>
    </lineage>
</organism>
<reference evidence="2" key="1">
    <citation type="submission" date="2022-08" db="EMBL/GenBank/DDBJ databases">
        <authorList>
            <person name="Gutierrez-Valencia J."/>
        </authorList>
    </citation>
    <scope>NUCLEOTIDE SEQUENCE</scope>
</reference>
<feature type="non-terminal residue" evidence="2">
    <location>
        <position position="69"/>
    </location>
</feature>
<comment type="caution">
    <text evidence="2">The sequence shown here is derived from an EMBL/GenBank/DDBJ whole genome shotgun (WGS) entry which is preliminary data.</text>
</comment>
<accession>A0AAV0NJ44</accession>
<protein>
    <submittedName>
        <fullName evidence="2">Uncharacterized protein</fullName>
    </submittedName>
</protein>
<dbReference type="Proteomes" id="UP001154282">
    <property type="component" value="Unassembled WGS sequence"/>
</dbReference>
<feature type="region of interest" description="Disordered" evidence="1">
    <location>
        <begin position="1"/>
        <end position="23"/>
    </location>
</feature>
<keyword evidence="3" id="KW-1185">Reference proteome</keyword>
<proteinExistence type="predicted"/>
<gene>
    <name evidence="2" type="ORF">LITE_LOCUS33601</name>
</gene>
<evidence type="ECO:0000256" key="1">
    <source>
        <dbReference type="SAM" id="MobiDB-lite"/>
    </source>
</evidence>
<evidence type="ECO:0000313" key="3">
    <source>
        <dbReference type="Proteomes" id="UP001154282"/>
    </source>
</evidence>
<dbReference type="AlphaFoldDB" id="A0AAV0NJ44"/>
<feature type="compositionally biased region" description="Basic residues" evidence="1">
    <location>
        <begin position="1"/>
        <end position="21"/>
    </location>
</feature>
<name>A0AAV0NJ44_9ROSI</name>
<sequence length="69" mass="8257">MGRNQTRKKKFRPPAKQKSNKQIKTYGDEDYGLDFILRWSLDQGGRINKEFHVSSFNYNRFTIMQTNAR</sequence>
<evidence type="ECO:0000313" key="2">
    <source>
        <dbReference type="EMBL" id="CAI0458580.1"/>
    </source>
</evidence>